<sequence>MRVSVLNANLLLEQYEQLNYVVEQMLENAQQENWESLINLQAKYHQLAENIQLNDDINLINDIPSSQQDSIRMYIKNILSCQLQLEKLIHRRHSELAELIGEQVDYQTKIDSYQKIANLV</sequence>
<dbReference type="AlphaFoldDB" id="A0A2V4EGF5"/>
<keyword evidence="2" id="KW-0963">Cytoplasm</keyword>
<evidence type="ECO:0000256" key="1">
    <source>
        <dbReference type="ARBA" id="ARBA00004514"/>
    </source>
</evidence>
<evidence type="ECO:0000256" key="3">
    <source>
        <dbReference type="ARBA" id="ARBA00022795"/>
    </source>
</evidence>
<keyword evidence="4" id="KW-0143">Chaperone</keyword>
<keyword evidence="3" id="KW-1005">Bacterial flagellum biogenesis</keyword>
<dbReference type="GO" id="GO:0044781">
    <property type="term" value="P:bacterial-type flagellum organization"/>
    <property type="evidence" value="ECO:0007669"/>
    <property type="project" value="UniProtKB-KW"/>
</dbReference>
<dbReference type="OrthoDB" id="7060868at2"/>
<gene>
    <name evidence="6" type="ORF">DKK70_16200</name>
</gene>
<protein>
    <recommendedName>
        <fullName evidence="5">Flagellar protein FliT</fullName>
    </recommendedName>
</protein>
<evidence type="ECO:0000256" key="4">
    <source>
        <dbReference type="ARBA" id="ARBA00023186"/>
    </source>
</evidence>
<dbReference type="Proteomes" id="UP000247932">
    <property type="component" value="Unassembled WGS sequence"/>
</dbReference>
<dbReference type="InterPro" id="IPR008622">
    <property type="entry name" value="FliT"/>
</dbReference>
<organism evidence="6 7">
    <name type="scientific">Gilliamella apicola</name>
    <dbReference type="NCBI Taxonomy" id="1196095"/>
    <lineage>
        <taxon>Bacteria</taxon>
        <taxon>Pseudomonadati</taxon>
        <taxon>Pseudomonadota</taxon>
        <taxon>Gammaproteobacteria</taxon>
        <taxon>Orbales</taxon>
        <taxon>Orbaceae</taxon>
        <taxon>Gilliamella</taxon>
    </lineage>
</organism>
<dbReference type="Pfam" id="PF05400">
    <property type="entry name" value="FliT"/>
    <property type="match status" value="1"/>
</dbReference>
<evidence type="ECO:0000313" key="6">
    <source>
        <dbReference type="EMBL" id="PXZ03758.1"/>
    </source>
</evidence>
<name>A0A2V4EGF5_9GAMM</name>
<dbReference type="EMBL" id="QGLR01000018">
    <property type="protein sequence ID" value="PXZ03758.1"/>
    <property type="molecule type" value="Genomic_DNA"/>
</dbReference>
<evidence type="ECO:0000313" key="7">
    <source>
        <dbReference type="Proteomes" id="UP000247932"/>
    </source>
</evidence>
<accession>A0A2V4EGF5</accession>
<comment type="subcellular location">
    <subcellularLocation>
        <location evidence="1">Cytoplasm</location>
        <location evidence="1">Cytosol</location>
    </subcellularLocation>
</comment>
<comment type="caution">
    <text evidence="6">The sequence shown here is derived from an EMBL/GenBank/DDBJ whole genome shotgun (WGS) entry which is preliminary data.</text>
</comment>
<evidence type="ECO:0000256" key="2">
    <source>
        <dbReference type="ARBA" id="ARBA00022490"/>
    </source>
</evidence>
<dbReference type="Gene3D" id="1.20.58.380">
    <property type="entry name" value="Flagellar protein flit"/>
    <property type="match status" value="1"/>
</dbReference>
<evidence type="ECO:0000256" key="5">
    <source>
        <dbReference type="ARBA" id="ARBA00093797"/>
    </source>
</evidence>
<keyword evidence="7" id="KW-1185">Reference proteome</keyword>
<reference evidence="6 7" key="1">
    <citation type="submission" date="2018-05" db="EMBL/GenBank/DDBJ databases">
        <title>Reference genomes for bee gut microbiota database.</title>
        <authorList>
            <person name="Ellegaard K.M."/>
        </authorList>
    </citation>
    <scope>NUCLEOTIDE SEQUENCE [LARGE SCALE GENOMIC DNA]</scope>
    <source>
        <strain evidence="6 7">ESL0182</strain>
    </source>
</reference>
<dbReference type="RefSeq" id="WP_110434908.1">
    <property type="nucleotide sequence ID" value="NZ_QGLR01000018.1"/>
</dbReference>
<proteinExistence type="predicted"/>